<dbReference type="Pfam" id="PF14337">
    <property type="entry name" value="Abi_alpha"/>
    <property type="match status" value="1"/>
</dbReference>
<reference evidence="2" key="1">
    <citation type="journal article" date="2019" name="Int. J. Syst. Evol. Microbiol.">
        <title>The Global Catalogue of Microorganisms (GCM) 10K type strain sequencing project: providing services to taxonomists for standard genome sequencing and annotation.</title>
        <authorList>
            <consortium name="The Broad Institute Genomics Platform"/>
            <consortium name="The Broad Institute Genome Sequencing Center for Infectious Disease"/>
            <person name="Wu L."/>
            <person name="Ma J."/>
        </authorList>
    </citation>
    <scope>NUCLEOTIDE SEQUENCE [LARGE SCALE GENOMIC DNA]</scope>
    <source>
        <strain evidence="2">KCTC 52640</strain>
    </source>
</reference>
<dbReference type="Gene3D" id="3.30.110.190">
    <property type="match status" value="1"/>
</dbReference>
<dbReference type="InterPro" id="IPR025506">
    <property type="entry name" value="Abi_alpha"/>
</dbReference>
<keyword evidence="2" id="KW-1185">Reference proteome</keyword>
<sequence>MSDSFDSDDNGPDYGSHFDTARRAPLPLLALHRVALKLAERPVAGLGLRALRRAESWMLIELKQRLERSGGAPPDPLGTTAESDSDVDPAQIMQALLRASRGTDQNAIEHDFYVRVLRQLNPSQARILVLMSDGGVWPMVHVCATSIVGTGSERILSYASSAGKEAGVLLRAQVPHFLAHMDSLGLLTVGAQDSEQEPAYEILEADTLVRDAMAYVTEDLNRHAQIERCSIRLSEFGLALCAAALPGHGVSSAALGGTASDAR</sequence>
<name>A0ABV7EW58_9GAMM</name>
<comment type="caution">
    <text evidence="1">The sequence shown here is derived from an EMBL/GenBank/DDBJ whole genome shotgun (WGS) entry which is preliminary data.</text>
</comment>
<dbReference type="RefSeq" id="WP_380691756.1">
    <property type="nucleotide sequence ID" value="NZ_JBHRSS010000010.1"/>
</dbReference>
<evidence type="ECO:0000313" key="2">
    <source>
        <dbReference type="Proteomes" id="UP001595462"/>
    </source>
</evidence>
<gene>
    <name evidence="1" type="ORF">ACFOSU_19960</name>
</gene>
<proteinExistence type="predicted"/>
<accession>A0ABV7EW58</accession>
<dbReference type="EMBL" id="JBHRSS010000010">
    <property type="protein sequence ID" value="MFC3106154.1"/>
    <property type="molecule type" value="Genomic_DNA"/>
</dbReference>
<protein>
    <submittedName>
        <fullName evidence="1">Abi-alpha family protein</fullName>
    </submittedName>
</protein>
<organism evidence="1 2">
    <name type="scientific">Salinisphaera aquimarina</name>
    <dbReference type="NCBI Taxonomy" id="2094031"/>
    <lineage>
        <taxon>Bacteria</taxon>
        <taxon>Pseudomonadati</taxon>
        <taxon>Pseudomonadota</taxon>
        <taxon>Gammaproteobacteria</taxon>
        <taxon>Salinisphaerales</taxon>
        <taxon>Salinisphaeraceae</taxon>
        <taxon>Salinisphaera</taxon>
    </lineage>
</organism>
<dbReference type="Proteomes" id="UP001595462">
    <property type="component" value="Unassembled WGS sequence"/>
</dbReference>
<evidence type="ECO:0000313" key="1">
    <source>
        <dbReference type="EMBL" id="MFC3106154.1"/>
    </source>
</evidence>